<dbReference type="PANTHER" id="PTHR43861:SF1">
    <property type="entry name" value="TRANS-ACONITATE 2-METHYLTRANSFERASE"/>
    <property type="match status" value="1"/>
</dbReference>
<proteinExistence type="predicted"/>
<name>A0ABS4KA95_9FIRM</name>
<dbReference type="InterPro" id="IPR029063">
    <property type="entry name" value="SAM-dependent_MTases_sf"/>
</dbReference>
<dbReference type="GO" id="GO:0032259">
    <property type="term" value="P:methylation"/>
    <property type="evidence" value="ECO:0007669"/>
    <property type="project" value="UniProtKB-KW"/>
</dbReference>
<dbReference type="Proteomes" id="UP001519306">
    <property type="component" value="Unassembled WGS sequence"/>
</dbReference>
<evidence type="ECO:0000259" key="1">
    <source>
        <dbReference type="Pfam" id="PF08241"/>
    </source>
</evidence>
<keyword evidence="2" id="KW-0489">Methyltransferase</keyword>
<feature type="domain" description="Methyltransferase type 11" evidence="1">
    <location>
        <begin position="51"/>
        <end position="151"/>
    </location>
</feature>
<dbReference type="Pfam" id="PF08241">
    <property type="entry name" value="Methyltransf_11"/>
    <property type="match status" value="1"/>
</dbReference>
<accession>A0ABS4KA95</accession>
<comment type="caution">
    <text evidence="2">The sequence shown here is derived from an EMBL/GenBank/DDBJ whole genome shotgun (WGS) entry which is preliminary data.</text>
</comment>
<dbReference type="SUPFAM" id="SSF53335">
    <property type="entry name" value="S-adenosyl-L-methionine-dependent methyltransferases"/>
    <property type="match status" value="1"/>
</dbReference>
<dbReference type="GO" id="GO:0008168">
    <property type="term" value="F:methyltransferase activity"/>
    <property type="evidence" value="ECO:0007669"/>
    <property type="project" value="UniProtKB-KW"/>
</dbReference>
<protein>
    <submittedName>
        <fullName evidence="2">SAM-dependent methyltransferase</fullName>
    </submittedName>
</protein>
<evidence type="ECO:0000313" key="2">
    <source>
        <dbReference type="EMBL" id="MBP2024700.1"/>
    </source>
</evidence>
<dbReference type="InterPro" id="IPR013216">
    <property type="entry name" value="Methyltransf_11"/>
</dbReference>
<evidence type="ECO:0000313" key="3">
    <source>
        <dbReference type="Proteomes" id="UP001519306"/>
    </source>
</evidence>
<reference evidence="2 3" key="1">
    <citation type="submission" date="2021-03" db="EMBL/GenBank/DDBJ databases">
        <title>Genomic Encyclopedia of Type Strains, Phase IV (KMG-IV): sequencing the most valuable type-strain genomes for metagenomic binning, comparative biology and taxonomic classification.</title>
        <authorList>
            <person name="Goeker M."/>
        </authorList>
    </citation>
    <scope>NUCLEOTIDE SEQUENCE [LARGE SCALE GENOMIC DNA]</scope>
    <source>
        <strain evidence="2 3">DSM 27563</strain>
    </source>
</reference>
<gene>
    <name evidence="2" type="ORF">J2Z71_000216</name>
</gene>
<keyword evidence="2" id="KW-0808">Transferase</keyword>
<dbReference type="CDD" id="cd02440">
    <property type="entry name" value="AdoMet_MTases"/>
    <property type="match status" value="1"/>
</dbReference>
<dbReference type="Gene3D" id="3.40.50.150">
    <property type="entry name" value="Vaccinia Virus protein VP39"/>
    <property type="match status" value="1"/>
</dbReference>
<dbReference type="EMBL" id="JAGGLJ010000002">
    <property type="protein sequence ID" value="MBP2024700.1"/>
    <property type="molecule type" value="Genomic_DNA"/>
</dbReference>
<sequence>MKINKESVSLVSFEKMAEYYFNEVDNKSFNAYYERPNLTRIVGDVEGKTILDAGCAAGWYSDYFLKNNAKKVYAIDFSKNMIEMTSLRLENKSYRKRAFLKEFDLNNELDFIEDNSLDIIVSSLTLHYIKDLDRVFYNFKKKLKDGGKLVFSMHHPFLDYMLFEKKNYFEKTLIKDTWKTSIGDVEVEFFTRSLSEILSALFVNNFVITNLEEPMPDEMFRLVNEKNYGSMLTKPRFIFIEAKVI</sequence>
<dbReference type="PANTHER" id="PTHR43861">
    <property type="entry name" value="TRANS-ACONITATE 2-METHYLTRANSFERASE-RELATED"/>
    <property type="match status" value="1"/>
</dbReference>
<keyword evidence="3" id="KW-1185">Reference proteome</keyword>
<dbReference type="RefSeq" id="WP_210060009.1">
    <property type="nucleotide sequence ID" value="NZ_JAGGLJ010000002.1"/>
</dbReference>
<organism evidence="2 3">
    <name type="scientific">Peptoniphilus stercorisuis</name>
    <dbReference type="NCBI Taxonomy" id="1436965"/>
    <lineage>
        <taxon>Bacteria</taxon>
        <taxon>Bacillati</taxon>
        <taxon>Bacillota</taxon>
        <taxon>Tissierellia</taxon>
        <taxon>Tissierellales</taxon>
        <taxon>Peptoniphilaceae</taxon>
        <taxon>Peptoniphilus</taxon>
    </lineage>
</organism>